<comment type="domain">
    <text evidence="11">The middle region has homology to RecA with ATPase motifs including the RadA KNRFG motif, while the C-terminus is homologous to Lon protease.</text>
</comment>
<comment type="caution">
    <text evidence="15">The sequence shown here is derived from an EMBL/GenBank/DDBJ whole genome shotgun (WGS) entry which is preliminary data.</text>
</comment>
<dbReference type="Gene3D" id="3.40.50.300">
    <property type="entry name" value="P-loop containing nucleotide triphosphate hydrolases"/>
    <property type="match status" value="1"/>
</dbReference>
<dbReference type="SUPFAM" id="SSF52540">
    <property type="entry name" value="P-loop containing nucleoside triphosphate hydrolases"/>
    <property type="match status" value="1"/>
</dbReference>
<dbReference type="InterPro" id="IPR003593">
    <property type="entry name" value="AAA+_ATPase"/>
</dbReference>
<dbReference type="InterPro" id="IPR041166">
    <property type="entry name" value="Rubredoxin_2"/>
</dbReference>
<organism evidence="15 16">
    <name type="scientific">Candidatus Saganbacteria bacterium</name>
    <dbReference type="NCBI Taxonomy" id="2575572"/>
    <lineage>
        <taxon>Bacteria</taxon>
        <taxon>Bacillati</taxon>
        <taxon>Saganbacteria</taxon>
    </lineage>
</organism>
<feature type="short sequence motif" description="RadA KNRFG motif" evidence="11">
    <location>
        <begin position="248"/>
        <end position="252"/>
    </location>
</feature>
<keyword evidence="2 11" id="KW-0547">Nucleotide-binding</keyword>
<evidence type="ECO:0000256" key="6">
    <source>
        <dbReference type="ARBA" id="ARBA00022833"/>
    </source>
</evidence>
<evidence type="ECO:0000256" key="13">
    <source>
        <dbReference type="RuleBase" id="RU003555"/>
    </source>
</evidence>
<protein>
    <recommendedName>
        <fullName evidence="11 12">DNA repair protein RadA</fullName>
    </recommendedName>
</protein>
<sequence length="448" mass="49279">MPSKLETRFFCQECGNDYSKWQGQCSSCNAWNSLVEENVKPQKSNYNFQTDDILPQLINDIELKKDDRISSGIEELDLVLGGGIVRGSVVLFGGEPGIGKSTLMLQAANSFKENVLYVSGEESAKQIRLRAERLGALSTTLNIFPENNLFAAEKIIEKIKPQLLIIDSIQTVFRDDIPAAPGSVSQVRDCAAYLVKIAKNRHIPVFIVGHVTKEGNIAGPKILEHIVDTVLYFEGDMHKQFRILRAVKNRFGSLNETGIFEMKEKGLIPVKNPSEMLLSERPSGQSGSAVVPIIEGSRALLLEIQALTSKTYLAAPRRAVVGVDYNRASIVIAVLERRMNLGLSSQDIYLNAAGGIKAYEPAVDLAMALSIASCYLNKPIGQEIIIIGEIGLAGEIRAVSQIESRVKEAEKLGFKSAVIPNRNFKQLTKQKIKLFGVDHISEAFKACF</sequence>
<keyword evidence="6 13" id="KW-0862">Zinc</keyword>
<comment type="function">
    <text evidence="13">DNA-dependent ATPase involved in processing of recombination intermediates, plays a role in repairing DNA breaks. Stimulates the branch migration of RecA-mediated strand transfer reactions, allowing the 3' invading strand to extend heteroduplex DNA faster. Binds ssDNA in the presence of ADP but not other nucleotides, has ATPase activity that is stimulated by ssDNA and various branched DNA structures, but inhibited by SSB. Does not have RecA's homology-searching function.</text>
</comment>
<evidence type="ECO:0000256" key="4">
    <source>
        <dbReference type="ARBA" id="ARBA00022771"/>
    </source>
</evidence>
<evidence type="ECO:0000256" key="11">
    <source>
        <dbReference type="HAMAP-Rule" id="MF_01498"/>
    </source>
</evidence>
<keyword evidence="5" id="KW-0378">Hydrolase</keyword>
<evidence type="ECO:0000256" key="7">
    <source>
        <dbReference type="ARBA" id="ARBA00022840"/>
    </source>
</evidence>
<dbReference type="InterPro" id="IPR014721">
    <property type="entry name" value="Ribsml_uS5_D2-typ_fold_subgr"/>
</dbReference>
<proteinExistence type="inferred from homology"/>
<dbReference type="Gene3D" id="3.30.230.10">
    <property type="match status" value="1"/>
</dbReference>
<dbReference type="GO" id="GO:0140664">
    <property type="term" value="F:ATP-dependent DNA damage sensor activity"/>
    <property type="evidence" value="ECO:0007669"/>
    <property type="project" value="InterPro"/>
</dbReference>
<dbReference type="GO" id="GO:0016787">
    <property type="term" value="F:hydrolase activity"/>
    <property type="evidence" value="ECO:0007669"/>
    <property type="project" value="UniProtKB-KW"/>
</dbReference>
<dbReference type="SUPFAM" id="SSF54211">
    <property type="entry name" value="Ribosomal protein S5 domain 2-like"/>
    <property type="match status" value="1"/>
</dbReference>
<evidence type="ECO:0000256" key="5">
    <source>
        <dbReference type="ARBA" id="ARBA00022801"/>
    </source>
</evidence>
<keyword evidence="3 11" id="KW-0227">DNA damage</keyword>
<keyword evidence="7 11" id="KW-0067">ATP-binding</keyword>
<dbReference type="GO" id="GO:0000725">
    <property type="term" value="P:recombinational repair"/>
    <property type="evidence" value="ECO:0007669"/>
    <property type="project" value="UniProtKB-UniRule"/>
</dbReference>
<evidence type="ECO:0000256" key="12">
    <source>
        <dbReference type="NCBIfam" id="TIGR00416"/>
    </source>
</evidence>
<keyword evidence="9 11" id="KW-0238">DNA-binding</keyword>
<gene>
    <name evidence="11" type="primary">radA</name>
    <name evidence="15" type="ORF">FD145_1353</name>
</gene>
<feature type="domain" description="RecA family profile 1" evidence="14">
    <location>
        <begin position="65"/>
        <end position="211"/>
    </location>
</feature>
<dbReference type="PANTHER" id="PTHR32472">
    <property type="entry name" value="DNA REPAIR PROTEIN RADA"/>
    <property type="match status" value="1"/>
</dbReference>
<dbReference type="GO" id="GO:0008270">
    <property type="term" value="F:zinc ion binding"/>
    <property type="evidence" value="ECO:0007669"/>
    <property type="project" value="UniProtKB-KW"/>
</dbReference>
<dbReference type="InterPro" id="IPR027417">
    <property type="entry name" value="P-loop_NTPase"/>
</dbReference>
<feature type="region of interest" description="Lon-protease-like" evidence="11">
    <location>
        <begin position="347"/>
        <end position="448"/>
    </location>
</feature>
<evidence type="ECO:0000256" key="8">
    <source>
        <dbReference type="ARBA" id="ARBA00023016"/>
    </source>
</evidence>
<comment type="function">
    <text evidence="11">Plays a role in repairing double-strand DNA breaks, probably involving stabilizing or processing branched DNA or blocked replication forks.</text>
</comment>
<dbReference type="SMART" id="SM00382">
    <property type="entry name" value="AAA"/>
    <property type="match status" value="1"/>
</dbReference>
<dbReference type="GO" id="GO:0003684">
    <property type="term" value="F:damaged DNA binding"/>
    <property type="evidence" value="ECO:0007669"/>
    <property type="project" value="InterPro"/>
</dbReference>
<comment type="similarity">
    <text evidence="11 13">Belongs to the RecA family. RadA subfamily.</text>
</comment>
<evidence type="ECO:0000256" key="1">
    <source>
        <dbReference type="ARBA" id="ARBA00022723"/>
    </source>
</evidence>
<dbReference type="GO" id="GO:0005829">
    <property type="term" value="C:cytosol"/>
    <property type="evidence" value="ECO:0007669"/>
    <property type="project" value="TreeGrafter"/>
</dbReference>
<reference evidence="15 16" key="1">
    <citation type="submission" date="2019-12" db="EMBL/GenBank/DDBJ databases">
        <authorList>
            <person name="Wolfe R."/>
            <person name="Danczak R."/>
            <person name="Wilkins M."/>
        </authorList>
    </citation>
    <scope>NUCLEOTIDE SEQUENCE [LARGE SCALE GENOMIC DNA]</scope>
    <source>
        <strain evidence="15">X2_MaxBin.013</strain>
    </source>
</reference>
<feature type="binding site" evidence="11">
    <location>
        <begin position="94"/>
        <end position="101"/>
    </location>
    <ligand>
        <name>ATP</name>
        <dbReference type="ChEBI" id="CHEBI:30616"/>
    </ligand>
</feature>
<evidence type="ECO:0000313" key="15">
    <source>
        <dbReference type="EMBL" id="KAF0133273.1"/>
    </source>
</evidence>
<dbReference type="InterPro" id="IPR004504">
    <property type="entry name" value="DNA_repair_RadA"/>
</dbReference>
<dbReference type="CDD" id="cd01121">
    <property type="entry name" value="RadA_SMS_N"/>
    <property type="match status" value="1"/>
</dbReference>
<evidence type="ECO:0000256" key="9">
    <source>
        <dbReference type="ARBA" id="ARBA00023125"/>
    </source>
</evidence>
<dbReference type="EMBL" id="WPAF01000030">
    <property type="protein sequence ID" value="KAF0133273.1"/>
    <property type="molecule type" value="Genomic_DNA"/>
</dbReference>
<dbReference type="GO" id="GO:0005524">
    <property type="term" value="F:ATP binding"/>
    <property type="evidence" value="ECO:0007669"/>
    <property type="project" value="UniProtKB-UniRule"/>
</dbReference>
<name>A0A833KZZ8_UNCSA</name>
<keyword evidence="10 11" id="KW-0234">DNA repair</keyword>
<dbReference type="Pfam" id="PF13481">
    <property type="entry name" value="AAA_25"/>
    <property type="match status" value="1"/>
</dbReference>
<dbReference type="Pfam" id="PF13541">
    <property type="entry name" value="ChlI"/>
    <property type="match status" value="1"/>
</dbReference>
<evidence type="ECO:0000313" key="16">
    <source>
        <dbReference type="Proteomes" id="UP000488506"/>
    </source>
</evidence>
<dbReference type="PANTHER" id="PTHR32472:SF10">
    <property type="entry name" value="DNA REPAIR PROTEIN RADA-LIKE PROTEIN"/>
    <property type="match status" value="1"/>
</dbReference>
<dbReference type="Proteomes" id="UP000488506">
    <property type="component" value="Unassembled WGS sequence"/>
</dbReference>
<dbReference type="InterPro" id="IPR020588">
    <property type="entry name" value="RecA_ATP-bd"/>
</dbReference>
<dbReference type="FunFam" id="3.40.50.300:FF:000050">
    <property type="entry name" value="DNA repair protein RadA"/>
    <property type="match status" value="1"/>
</dbReference>
<evidence type="ECO:0000256" key="3">
    <source>
        <dbReference type="ARBA" id="ARBA00022763"/>
    </source>
</evidence>
<evidence type="ECO:0000256" key="10">
    <source>
        <dbReference type="ARBA" id="ARBA00023204"/>
    </source>
</evidence>
<dbReference type="InterPro" id="IPR020568">
    <property type="entry name" value="Ribosomal_Su5_D2-typ_SF"/>
</dbReference>
<dbReference type="HAMAP" id="MF_01498">
    <property type="entry name" value="RadA_bact"/>
    <property type="match status" value="1"/>
</dbReference>
<dbReference type="PROSITE" id="PS50162">
    <property type="entry name" value="RECA_2"/>
    <property type="match status" value="1"/>
</dbReference>
<dbReference type="PRINTS" id="PR01874">
    <property type="entry name" value="DNAREPAIRADA"/>
</dbReference>
<keyword evidence="4 13" id="KW-0863">Zinc-finger</keyword>
<dbReference type="NCBIfam" id="TIGR00416">
    <property type="entry name" value="sms"/>
    <property type="match status" value="1"/>
</dbReference>
<dbReference type="Pfam" id="PF18073">
    <property type="entry name" value="Zn_ribbon_LapB"/>
    <property type="match status" value="1"/>
</dbReference>
<keyword evidence="1 11" id="KW-0479">Metal-binding</keyword>
<evidence type="ECO:0000259" key="14">
    <source>
        <dbReference type="PROSITE" id="PS50162"/>
    </source>
</evidence>
<accession>A0A833KZZ8</accession>
<evidence type="ECO:0000256" key="2">
    <source>
        <dbReference type="ARBA" id="ARBA00022741"/>
    </source>
</evidence>
<keyword evidence="8 11" id="KW-0346">Stress response</keyword>
<dbReference type="AlphaFoldDB" id="A0A833KZZ8"/>